<dbReference type="InterPro" id="IPR038732">
    <property type="entry name" value="HpyO/CreE_NAD-binding"/>
</dbReference>
<dbReference type="Gene3D" id="3.50.50.60">
    <property type="entry name" value="FAD/NAD(P)-binding domain"/>
    <property type="match status" value="1"/>
</dbReference>
<dbReference type="GO" id="GO:0004497">
    <property type="term" value="F:monooxygenase activity"/>
    <property type="evidence" value="ECO:0007669"/>
    <property type="project" value="UniProtKB-KW"/>
</dbReference>
<reference evidence="3" key="1">
    <citation type="journal article" date="2020" name="Mol. Plant Microbe">
        <title>Rhizobial microsymbionts of the narrowly endemic Oxytropis species growing in Kamchatka are characterized by significant genetic diversity and possess a set of genes that are associated with T3SS and T6SS secretion systems and can affect the development of symbiosis.</title>
        <authorList>
            <person name="Safronova V."/>
            <person name="Guro P."/>
            <person name="Sazanova A."/>
            <person name="Kuznetsova I."/>
            <person name="Belimov A."/>
            <person name="Yakubov V."/>
            <person name="Chirak E."/>
            <person name="Afonin A."/>
            <person name="Gogolev Y."/>
            <person name="Andronov E."/>
            <person name="Tikhonovich I."/>
        </authorList>
    </citation>
    <scope>NUCLEOTIDE SEQUENCE [LARGE SCALE GENOMIC DNA]</scope>
    <source>
        <strain evidence="3">583</strain>
        <plasmid evidence="3">p_2</plasmid>
    </source>
</reference>
<evidence type="ECO:0000259" key="1">
    <source>
        <dbReference type="Pfam" id="PF13454"/>
    </source>
</evidence>
<dbReference type="SUPFAM" id="SSF51905">
    <property type="entry name" value="FAD/NAD(P)-binding domain"/>
    <property type="match status" value="1"/>
</dbReference>
<name>A0A7G6T4P7_9HYPH</name>
<accession>A0A7G6T4P7</accession>
<evidence type="ECO:0000313" key="3">
    <source>
        <dbReference type="Proteomes" id="UP000515465"/>
    </source>
</evidence>
<geneLocation type="plasmid" evidence="2 3">
    <name>p_2</name>
</geneLocation>
<feature type="domain" description="FAD-dependent urate hydroxylase HpyO/Asp monooxygenase CreE-like FAD/NAD(P)-binding" evidence="1">
    <location>
        <begin position="14"/>
        <end position="166"/>
    </location>
</feature>
<keyword evidence="2" id="KW-0560">Oxidoreductase</keyword>
<sequence>MLSASETGNGPVIAIVGGGFSGAATAFHLARLLPAGAADIVVVEPREGLGYGLAYSTPDPSHRINVPASRMTLISGQNSHFADWMEQTGAIVDDPEAIAANGALYPQRRVFGRYVESHLQPLLFGKTIRHVRSAVASVELSGQGYHLILADGGTLAADALVIATTHPPPALPSPLQSVASAAGLVANPYDLERLEAIGCDDHVLVVGTGLTSADVIATLDRNGHRGRITALSRHGYRSRGHAATHVDPIGDFAGLPSRSATALLRRIRSTIATAAQQGEGWHPVLDAVRRQGQIIWQALPLGEQRRLVRHLRALWDVHRFRIAPQVAAALDRRVAEGTLAYRAASITGAVQVDGRIRLTLRPRRESTQATETFDRVVVTTGPAHADIFRTNPAIAALGRMGLVRLDPNGLGLETDAHGRAVGASGRPIDSIFVSGPLARGSVGELMGIPEVTAHAELVAHEIHQWLGYQTASRRKAS</sequence>
<evidence type="ECO:0000313" key="2">
    <source>
        <dbReference type="EMBL" id="QND61729.1"/>
    </source>
</evidence>
<dbReference type="PANTHER" id="PTHR40254">
    <property type="entry name" value="BLR0577 PROTEIN"/>
    <property type="match status" value="1"/>
</dbReference>
<gene>
    <name evidence="2" type="ORF">HB778_35225</name>
</gene>
<protein>
    <submittedName>
        <fullName evidence="2">SidA/IucD/PvdA family monooxygenase</fullName>
    </submittedName>
</protein>
<keyword evidence="2" id="KW-0614">Plasmid</keyword>
<dbReference type="PANTHER" id="PTHR40254:SF1">
    <property type="entry name" value="BLR0577 PROTEIN"/>
    <property type="match status" value="1"/>
</dbReference>
<dbReference type="Proteomes" id="UP000515465">
    <property type="component" value="Plasmid p_2"/>
</dbReference>
<dbReference type="InterPro" id="IPR052189">
    <property type="entry name" value="L-asp_N-monooxygenase_NS-form"/>
</dbReference>
<dbReference type="InterPro" id="IPR036188">
    <property type="entry name" value="FAD/NAD-bd_sf"/>
</dbReference>
<proteinExistence type="predicted"/>
<dbReference type="AlphaFoldDB" id="A0A7G6T4P7"/>
<keyword evidence="2" id="KW-0503">Monooxygenase</keyword>
<dbReference type="Pfam" id="PF13454">
    <property type="entry name" value="NAD_binding_9"/>
    <property type="match status" value="1"/>
</dbReference>
<dbReference type="EMBL" id="CP050297">
    <property type="protein sequence ID" value="QND61729.1"/>
    <property type="molecule type" value="Genomic_DNA"/>
</dbReference>
<dbReference type="PRINTS" id="PR00368">
    <property type="entry name" value="FADPNR"/>
</dbReference>
<organism evidence="2 3">
    <name type="scientific">Mesorhizobium huakuii</name>
    <dbReference type="NCBI Taxonomy" id="28104"/>
    <lineage>
        <taxon>Bacteria</taxon>
        <taxon>Pseudomonadati</taxon>
        <taxon>Pseudomonadota</taxon>
        <taxon>Alphaproteobacteria</taxon>
        <taxon>Hyphomicrobiales</taxon>
        <taxon>Phyllobacteriaceae</taxon>
        <taxon>Mesorhizobium</taxon>
    </lineage>
</organism>